<organism evidence="1 2">
    <name type="scientific">Caerostris darwini</name>
    <dbReference type="NCBI Taxonomy" id="1538125"/>
    <lineage>
        <taxon>Eukaryota</taxon>
        <taxon>Metazoa</taxon>
        <taxon>Ecdysozoa</taxon>
        <taxon>Arthropoda</taxon>
        <taxon>Chelicerata</taxon>
        <taxon>Arachnida</taxon>
        <taxon>Araneae</taxon>
        <taxon>Araneomorphae</taxon>
        <taxon>Entelegynae</taxon>
        <taxon>Araneoidea</taxon>
        <taxon>Araneidae</taxon>
        <taxon>Caerostris</taxon>
    </lineage>
</organism>
<dbReference type="EMBL" id="BPLQ01010379">
    <property type="protein sequence ID" value="GIY50347.1"/>
    <property type="molecule type" value="Genomic_DNA"/>
</dbReference>
<dbReference type="AlphaFoldDB" id="A0AAV4TYC9"/>
<name>A0AAV4TYC9_9ARAC</name>
<sequence length="125" mass="13617">MGEKSWKSNALRNSLSQIVVQGPIFQSTGQTHGTSRNRVDELCRPSLSVSAGQESGGLSRRDTSLRALFDGIPFALQKISYPNRALHYRPANPLRPPSLPEASLREGCSFPLEFSSAFCGASLRP</sequence>
<protein>
    <submittedName>
        <fullName evidence="1">Uncharacterized protein</fullName>
    </submittedName>
</protein>
<accession>A0AAV4TYC9</accession>
<proteinExistence type="predicted"/>
<dbReference type="Proteomes" id="UP001054837">
    <property type="component" value="Unassembled WGS sequence"/>
</dbReference>
<evidence type="ECO:0000313" key="2">
    <source>
        <dbReference type="Proteomes" id="UP001054837"/>
    </source>
</evidence>
<keyword evidence="2" id="KW-1185">Reference proteome</keyword>
<comment type="caution">
    <text evidence="1">The sequence shown here is derived from an EMBL/GenBank/DDBJ whole genome shotgun (WGS) entry which is preliminary data.</text>
</comment>
<gene>
    <name evidence="1" type="ORF">CDAR_487121</name>
</gene>
<evidence type="ECO:0000313" key="1">
    <source>
        <dbReference type="EMBL" id="GIY50347.1"/>
    </source>
</evidence>
<reference evidence="1 2" key="1">
    <citation type="submission" date="2021-06" db="EMBL/GenBank/DDBJ databases">
        <title>Caerostris darwini draft genome.</title>
        <authorList>
            <person name="Kono N."/>
            <person name="Arakawa K."/>
        </authorList>
    </citation>
    <scope>NUCLEOTIDE SEQUENCE [LARGE SCALE GENOMIC DNA]</scope>
</reference>